<dbReference type="EMBL" id="KL142384">
    <property type="protein sequence ID" value="KDR73946.1"/>
    <property type="molecule type" value="Genomic_DNA"/>
</dbReference>
<proteinExistence type="predicted"/>
<accession>A0A067SSW0</accession>
<evidence type="ECO:0000256" key="1">
    <source>
        <dbReference type="SAM" id="Phobius"/>
    </source>
</evidence>
<organism evidence="2 3">
    <name type="scientific">Galerina marginata (strain CBS 339.88)</name>
    <dbReference type="NCBI Taxonomy" id="685588"/>
    <lineage>
        <taxon>Eukaryota</taxon>
        <taxon>Fungi</taxon>
        <taxon>Dikarya</taxon>
        <taxon>Basidiomycota</taxon>
        <taxon>Agaricomycotina</taxon>
        <taxon>Agaricomycetes</taxon>
        <taxon>Agaricomycetidae</taxon>
        <taxon>Agaricales</taxon>
        <taxon>Agaricineae</taxon>
        <taxon>Strophariaceae</taxon>
        <taxon>Galerina</taxon>
    </lineage>
</organism>
<evidence type="ECO:0000313" key="2">
    <source>
        <dbReference type="EMBL" id="KDR73946.1"/>
    </source>
</evidence>
<gene>
    <name evidence="2" type="ORF">GALMADRAFT_250656</name>
</gene>
<dbReference type="Proteomes" id="UP000027222">
    <property type="component" value="Unassembled WGS sequence"/>
</dbReference>
<keyword evidence="1" id="KW-1133">Transmembrane helix</keyword>
<reference evidence="3" key="1">
    <citation type="journal article" date="2014" name="Proc. Natl. Acad. Sci. U.S.A.">
        <title>Extensive sampling of basidiomycete genomes demonstrates inadequacy of the white-rot/brown-rot paradigm for wood decay fungi.</title>
        <authorList>
            <person name="Riley R."/>
            <person name="Salamov A.A."/>
            <person name="Brown D.W."/>
            <person name="Nagy L.G."/>
            <person name="Floudas D."/>
            <person name="Held B.W."/>
            <person name="Levasseur A."/>
            <person name="Lombard V."/>
            <person name="Morin E."/>
            <person name="Otillar R."/>
            <person name="Lindquist E.A."/>
            <person name="Sun H."/>
            <person name="LaButti K.M."/>
            <person name="Schmutz J."/>
            <person name="Jabbour D."/>
            <person name="Luo H."/>
            <person name="Baker S.E."/>
            <person name="Pisabarro A.G."/>
            <person name="Walton J.D."/>
            <person name="Blanchette R.A."/>
            <person name="Henrissat B."/>
            <person name="Martin F."/>
            <person name="Cullen D."/>
            <person name="Hibbett D.S."/>
            <person name="Grigoriev I.V."/>
        </authorList>
    </citation>
    <scope>NUCLEOTIDE SEQUENCE [LARGE SCALE GENOMIC DNA]</scope>
    <source>
        <strain evidence="3">CBS 339.88</strain>
    </source>
</reference>
<feature type="transmembrane region" description="Helical" evidence="1">
    <location>
        <begin position="24"/>
        <end position="43"/>
    </location>
</feature>
<keyword evidence="1" id="KW-0812">Transmembrane</keyword>
<dbReference type="AlphaFoldDB" id="A0A067SSW0"/>
<keyword evidence="3" id="KW-1185">Reference proteome</keyword>
<protein>
    <submittedName>
        <fullName evidence="2">Uncharacterized protein</fullName>
    </submittedName>
</protein>
<keyword evidence="1" id="KW-0472">Membrane</keyword>
<sequence length="136" mass="14850">MLSQLVIPSRLEALVTEHLRSIGGLFWVVTIIMSIVFCGMTRWHPCAVMSRLQHSLSPRSVVPIPGAVSACRKIMALDVLIVMNACSLVAFAVSNPREEESTSIVNQIMNTANSSSNNDEVDLGELAHYLDAIENV</sequence>
<name>A0A067SSW0_GALM3</name>
<dbReference type="HOGENOM" id="CLU_1875583_0_0_1"/>
<evidence type="ECO:0000313" key="3">
    <source>
        <dbReference type="Proteomes" id="UP000027222"/>
    </source>
</evidence>